<feature type="compositionally biased region" description="Basic and acidic residues" evidence="1">
    <location>
        <begin position="265"/>
        <end position="276"/>
    </location>
</feature>
<dbReference type="EMBL" id="BJLQ01000006">
    <property type="protein sequence ID" value="GEA83569.1"/>
    <property type="molecule type" value="Genomic_DNA"/>
</dbReference>
<evidence type="ECO:0000313" key="3">
    <source>
        <dbReference type="Proteomes" id="UP000320461"/>
    </source>
</evidence>
<reference evidence="2 3" key="1">
    <citation type="submission" date="2019-06" db="EMBL/GenBank/DDBJ databases">
        <title>Whole genome shotgun sequence of Cellulomonas gelida NBRC 3748.</title>
        <authorList>
            <person name="Hosoyama A."/>
            <person name="Uohara A."/>
            <person name="Ohji S."/>
            <person name="Ichikawa N."/>
        </authorList>
    </citation>
    <scope>NUCLEOTIDE SEQUENCE [LARGE SCALE GENOMIC DNA]</scope>
    <source>
        <strain evidence="2 3">NBRC 3748</strain>
    </source>
</reference>
<evidence type="ECO:0000256" key="1">
    <source>
        <dbReference type="SAM" id="MobiDB-lite"/>
    </source>
</evidence>
<sequence length="404" mass="42757">MTDSLVVPGQDTTTAVSGTGVVESVHDLAQALQGGSWLEVGLAGVGAALDVAATVVDPLGSLIAAGLGWLMDHLEPLKGWLDDLTGDAGAVAGFAGTWDNVAAAMGTAGEDLSHMARADLEAMQGAAVVAYARYADDLAAKMRASSASSSAVASALRTCATVVQVVHDLVRDTIAQLVGSIISWAAEAVFTLGLATPWIVGQVSTRVSSLATRVGRSVVDVVTSAKSLKNLVEAMREALARLAASVRRSADAPPARPDGPVVHTGGEHGPRPRQDWRAEEWSERVYDSLRADPDLAADMARHNPEFSQVDVDRAMDHVLRDEHLLGTDYDDPYTGRFDASPDMAEAFERLRSGTATELDRMLLRHEIAEARYMDAHPGASYAQAHRAATEVSDWRSALDASRRG</sequence>
<evidence type="ECO:0000313" key="2">
    <source>
        <dbReference type="EMBL" id="GEA83569.1"/>
    </source>
</evidence>
<dbReference type="AlphaFoldDB" id="A0A4Y3KGN1"/>
<comment type="caution">
    <text evidence="2">The sequence shown here is derived from an EMBL/GenBank/DDBJ whole genome shotgun (WGS) entry which is preliminary data.</text>
</comment>
<dbReference type="RefSeq" id="WP_141369168.1">
    <property type="nucleotide sequence ID" value="NZ_BJLQ01000006.1"/>
</dbReference>
<dbReference type="Proteomes" id="UP000320461">
    <property type="component" value="Unassembled WGS sequence"/>
</dbReference>
<keyword evidence="3" id="KW-1185">Reference proteome</keyword>
<gene>
    <name evidence="2" type="ORF">CGE01nite_08200</name>
</gene>
<protein>
    <submittedName>
        <fullName evidence="2">Uncharacterized protein</fullName>
    </submittedName>
</protein>
<accession>A0A4Y3KGN1</accession>
<proteinExistence type="predicted"/>
<dbReference type="OrthoDB" id="2086631at2"/>
<name>A0A4Y3KGN1_9CELL</name>
<organism evidence="2 3">
    <name type="scientific">Cellulomonas gelida</name>
    <dbReference type="NCBI Taxonomy" id="1712"/>
    <lineage>
        <taxon>Bacteria</taxon>
        <taxon>Bacillati</taxon>
        <taxon>Actinomycetota</taxon>
        <taxon>Actinomycetes</taxon>
        <taxon>Micrococcales</taxon>
        <taxon>Cellulomonadaceae</taxon>
        <taxon>Cellulomonas</taxon>
    </lineage>
</organism>
<feature type="region of interest" description="Disordered" evidence="1">
    <location>
        <begin position="248"/>
        <end position="276"/>
    </location>
</feature>